<reference evidence="1 2" key="1">
    <citation type="journal article" date="2019" name="Commun. Biol.">
        <title>The bagworm genome reveals a unique fibroin gene that provides high tensile strength.</title>
        <authorList>
            <person name="Kono N."/>
            <person name="Nakamura H."/>
            <person name="Ohtoshi R."/>
            <person name="Tomita M."/>
            <person name="Numata K."/>
            <person name="Arakawa K."/>
        </authorList>
    </citation>
    <scope>NUCLEOTIDE SEQUENCE [LARGE SCALE GENOMIC DNA]</scope>
</reference>
<dbReference type="Proteomes" id="UP000299102">
    <property type="component" value="Unassembled WGS sequence"/>
</dbReference>
<name>A0A4C1VRU3_EUMVA</name>
<keyword evidence="2" id="KW-1185">Reference proteome</keyword>
<accession>A0A4C1VRU3</accession>
<dbReference type="AlphaFoldDB" id="A0A4C1VRU3"/>
<evidence type="ECO:0000313" key="1">
    <source>
        <dbReference type="EMBL" id="GBP41818.1"/>
    </source>
</evidence>
<evidence type="ECO:0000313" key="2">
    <source>
        <dbReference type="Proteomes" id="UP000299102"/>
    </source>
</evidence>
<dbReference type="EMBL" id="BGZK01000406">
    <property type="protein sequence ID" value="GBP41818.1"/>
    <property type="molecule type" value="Genomic_DNA"/>
</dbReference>
<proteinExistence type="predicted"/>
<gene>
    <name evidence="1" type="ORF">EVAR_26940_1</name>
</gene>
<organism evidence="1 2">
    <name type="scientific">Eumeta variegata</name>
    <name type="common">Bagworm moth</name>
    <name type="synonym">Eumeta japonica</name>
    <dbReference type="NCBI Taxonomy" id="151549"/>
    <lineage>
        <taxon>Eukaryota</taxon>
        <taxon>Metazoa</taxon>
        <taxon>Ecdysozoa</taxon>
        <taxon>Arthropoda</taxon>
        <taxon>Hexapoda</taxon>
        <taxon>Insecta</taxon>
        <taxon>Pterygota</taxon>
        <taxon>Neoptera</taxon>
        <taxon>Endopterygota</taxon>
        <taxon>Lepidoptera</taxon>
        <taxon>Glossata</taxon>
        <taxon>Ditrysia</taxon>
        <taxon>Tineoidea</taxon>
        <taxon>Psychidae</taxon>
        <taxon>Oiketicinae</taxon>
        <taxon>Eumeta</taxon>
    </lineage>
</organism>
<comment type="caution">
    <text evidence="1">The sequence shown here is derived from an EMBL/GenBank/DDBJ whole genome shotgun (WGS) entry which is preliminary data.</text>
</comment>
<sequence>MPSKERSKQYCLDQQTHSVNLKPLSRYRYDVKITSGLPPRALALPNVDVIREKIDGLDGKAKEIRKDRIMRKSKVSGYPSGK</sequence>
<protein>
    <submittedName>
        <fullName evidence="1">Uncharacterized protein</fullName>
    </submittedName>
</protein>